<keyword evidence="5" id="KW-0802">TPR repeat</keyword>
<evidence type="ECO:0000256" key="2">
    <source>
        <dbReference type="ARBA" id="ARBA00023015"/>
    </source>
</evidence>
<dbReference type="InterPro" id="IPR011990">
    <property type="entry name" value="TPR-like_helical_dom_sf"/>
</dbReference>
<dbReference type="Pfam" id="PF13424">
    <property type="entry name" value="TPR_12"/>
    <property type="match status" value="1"/>
</dbReference>
<dbReference type="Pfam" id="PF00486">
    <property type="entry name" value="Trans_reg_C"/>
    <property type="match status" value="1"/>
</dbReference>
<dbReference type="AlphaFoldDB" id="A0A5Q0GYZ5"/>
<dbReference type="EMBL" id="CP034550">
    <property type="protein sequence ID" value="QFZ19179.1"/>
    <property type="molecule type" value="Genomic_DNA"/>
</dbReference>
<dbReference type="Gene3D" id="1.25.40.10">
    <property type="entry name" value="Tetratricopeptide repeat domain"/>
    <property type="match status" value="3"/>
</dbReference>
<dbReference type="PANTHER" id="PTHR35807:SF1">
    <property type="entry name" value="TRANSCRIPTIONAL REGULATOR REDD"/>
    <property type="match status" value="1"/>
</dbReference>
<dbReference type="PROSITE" id="PS51755">
    <property type="entry name" value="OMPR_PHOB"/>
    <property type="match status" value="1"/>
</dbReference>
<dbReference type="KEGG" id="ssyi:EKG83_18560"/>
<dbReference type="GO" id="GO:0000160">
    <property type="term" value="P:phosphorelay signal transduction system"/>
    <property type="evidence" value="ECO:0007669"/>
    <property type="project" value="InterPro"/>
</dbReference>
<evidence type="ECO:0000313" key="8">
    <source>
        <dbReference type="EMBL" id="QFZ19179.1"/>
    </source>
</evidence>
<dbReference type="Proteomes" id="UP000325787">
    <property type="component" value="Chromosome"/>
</dbReference>
<accession>A0A5Q0GYZ5</accession>
<keyword evidence="3 6" id="KW-0238">DNA-binding</keyword>
<feature type="repeat" description="TPR" evidence="5">
    <location>
        <begin position="875"/>
        <end position="908"/>
    </location>
</feature>
<dbReference type="SMART" id="SM01043">
    <property type="entry name" value="BTAD"/>
    <property type="match status" value="1"/>
</dbReference>
<dbReference type="GO" id="GO:0003677">
    <property type="term" value="F:DNA binding"/>
    <property type="evidence" value="ECO:0007669"/>
    <property type="project" value="UniProtKB-UniRule"/>
</dbReference>
<dbReference type="Gene3D" id="1.10.10.10">
    <property type="entry name" value="Winged helix-like DNA-binding domain superfamily/Winged helix DNA-binding domain"/>
    <property type="match status" value="1"/>
</dbReference>
<dbReference type="SMART" id="SM00028">
    <property type="entry name" value="TPR"/>
    <property type="match status" value="3"/>
</dbReference>
<dbReference type="InterPro" id="IPR051677">
    <property type="entry name" value="AfsR-DnrI-RedD_regulator"/>
</dbReference>
<dbReference type="Pfam" id="PF03704">
    <property type="entry name" value="BTAD"/>
    <property type="match status" value="1"/>
</dbReference>
<comment type="similarity">
    <text evidence="1">Belongs to the AfsR/DnrI/RedD regulatory family.</text>
</comment>
<feature type="DNA-binding region" description="OmpR/PhoB-type" evidence="6">
    <location>
        <begin position="1"/>
        <end position="93"/>
    </location>
</feature>
<evidence type="ECO:0000256" key="1">
    <source>
        <dbReference type="ARBA" id="ARBA00005820"/>
    </source>
</evidence>
<protein>
    <submittedName>
        <fullName evidence="8">Tetratricopeptide repeat protein</fullName>
    </submittedName>
</protein>
<dbReference type="InterPro" id="IPR005158">
    <property type="entry name" value="BTAD"/>
</dbReference>
<dbReference type="SUPFAM" id="SSF48452">
    <property type="entry name" value="TPR-like"/>
    <property type="match status" value="2"/>
</dbReference>
<gene>
    <name evidence="8" type="ORF">EKG83_18560</name>
</gene>
<dbReference type="CDD" id="cd15831">
    <property type="entry name" value="BTAD"/>
    <property type="match status" value="1"/>
</dbReference>
<reference evidence="9" key="1">
    <citation type="journal article" date="2021" name="Curr. Microbiol.">
        <title>Complete genome of nocamycin-producing strain Saccharothrix syringae NRRL B-16468 reveals the biosynthetic potential for secondary metabolites.</title>
        <authorList>
            <person name="Mo X."/>
            <person name="Yang S."/>
        </authorList>
    </citation>
    <scope>NUCLEOTIDE SEQUENCE [LARGE SCALE GENOMIC DNA]</scope>
    <source>
        <strain evidence="9">ATCC 51364 / DSM 43886 / JCM 6844 / KCTC 9398 / NBRC 14523 / NRRL B-16468 / INA 2240</strain>
    </source>
</reference>
<keyword evidence="2" id="KW-0805">Transcription regulation</keyword>
<dbReference type="PROSITE" id="PS50005">
    <property type="entry name" value="TPR"/>
    <property type="match status" value="1"/>
</dbReference>
<evidence type="ECO:0000313" key="9">
    <source>
        <dbReference type="Proteomes" id="UP000325787"/>
    </source>
</evidence>
<proteinExistence type="inferred from homology"/>
<dbReference type="RefSeq" id="WP_033434167.1">
    <property type="nucleotide sequence ID" value="NZ_CP034550.1"/>
</dbReference>
<feature type="domain" description="OmpR/PhoB-type" evidence="7">
    <location>
        <begin position="1"/>
        <end position="93"/>
    </location>
</feature>
<evidence type="ECO:0000256" key="5">
    <source>
        <dbReference type="PROSITE-ProRule" id="PRU00339"/>
    </source>
</evidence>
<evidence type="ECO:0000259" key="7">
    <source>
        <dbReference type="PROSITE" id="PS51755"/>
    </source>
</evidence>
<dbReference type="InterPro" id="IPR027417">
    <property type="entry name" value="P-loop_NTPase"/>
</dbReference>
<dbReference type="OrthoDB" id="3275754at2"/>
<dbReference type="InterPro" id="IPR016032">
    <property type="entry name" value="Sig_transdc_resp-reg_C-effctor"/>
</dbReference>
<dbReference type="SMART" id="SM00862">
    <property type="entry name" value="Trans_reg_C"/>
    <property type="match status" value="1"/>
</dbReference>
<dbReference type="Gene3D" id="3.40.50.300">
    <property type="entry name" value="P-loop containing nucleotide triphosphate hydrolases"/>
    <property type="match status" value="1"/>
</dbReference>
<dbReference type="PRINTS" id="PR00364">
    <property type="entry name" value="DISEASERSIST"/>
</dbReference>
<evidence type="ECO:0000256" key="3">
    <source>
        <dbReference type="ARBA" id="ARBA00023125"/>
    </source>
</evidence>
<sequence>MGALLSVLGDVEVRCGAHRVPVGHARQRSVLGALAVDADRVVPVDALLDRVWGGRDPHRARSALRTYLSRLRQALASTGLTITRQGSGYLLATGTGEVDLRRFERLVGAARAEADPRSALALADEALALWRGEPLAGLDTPWAGAVRERLRLEHAAALADRTDWALACGRHHALLPELIARTAADPLDERAAGQLMLALHRGDRQAEALTHYERLRRRLAEDLGTDPSPALRELHRRILTADTADTADTDRADHADAFPVPRQLPPAPAHFTGRADELAALTAAVDVPRHQAAVTVIAGAGGMGKTSLALHWAHRNADRFPGGQLFVDLQGFSPTAAPVDPAAAVRGFLDALGVDQRSVPADPDARTALFRSLVADRRVLVVLDNARDSAQVAPLLPGTGSCAVLVTSRNRLPGLVATTGADYLALDVLTTPEALRALRDRLGARRIAAEPCAVAELAALCAGHPLALGIAAGRAATQPRLPLSALVAELRETRLDVLEGDELGAGLRTVFATSLRALAPGDVALFGLLALAPGPDIGLAAAAALHGNPGVRTALRRLEGAHLVTQHVPGRYRLHDLARLVGAEHATAHLPGDERRAALRRLDDHYLHSAFRADRLLNPYRPSTALDPPAPGGEPVEPADHAAAMRWFHAEHACLLAACARAEAEGGHATTWRYAWTTTTFHHRSGRVHDLHSTWSKALAAARQWGSADAVRVAHRLFGSACTFIGLHSEAVEHIARSLALAEGVGDRPDLANGHYALANARLRTADPREVAPALDSATRAAELCRDLGEDLWAANSELLVAQCLALLGDHDRARARGEAVLATHEAGARSHDIACAHDTLGHVAQLAGDHERAVAHYERAVAGYGSVDSRLDRADALERLGAVYRALGRSDQAVRTWRAALGVYRAQHLVADARRVRTLLGDQLVST</sequence>
<keyword evidence="4" id="KW-0804">Transcription</keyword>
<evidence type="ECO:0000256" key="4">
    <source>
        <dbReference type="ARBA" id="ARBA00023163"/>
    </source>
</evidence>
<dbReference type="GO" id="GO:0006355">
    <property type="term" value="P:regulation of DNA-templated transcription"/>
    <property type="evidence" value="ECO:0007669"/>
    <property type="project" value="InterPro"/>
</dbReference>
<dbReference type="SUPFAM" id="SSF52540">
    <property type="entry name" value="P-loop containing nucleoside triphosphate hydrolases"/>
    <property type="match status" value="1"/>
</dbReference>
<dbReference type="InterPro" id="IPR019734">
    <property type="entry name" value="TPR_rpt"/>
</dbReference>
<dbReference type="SUPFAM" id="SSF46894">
    <property type="entry name" value="C-terminal effector domain of the bipartite response regulators"/>
    <property type="match status" value="1"/>
</dbReference>
<evidence type="ECO:0000256" key="6">
    <source>
        <dbReference type="PROSITE-ProRule" id="PRU01091"/>
    </source>
</evidence>
<organism evidence="8 9">
    <name type="scientific">Saccharothrix syringae</name>
    <name type="common">Nocardiopsis syringae</name>
    <dbReference type="NCBI Taxonomy" id="103733"/>
    <lineage>
        <taxon>Bacteria</taxon>
        <taxon>Bacillati</taxon>
        <taxon>Actinomycetota</taxon>
        <taxon>Actinomycetes</taxon>
        <taxon>Pseudonocardiales</taxon>
        <taxon>Pseudonocardiaceae</taxon>
        <taxon>Saccharothrix</taxon>
    </lineage>
</organism>
<dbReference type="InterPro" id="IPR001867">
    <property type="entry name" value="OmpR/PhoB-type_DNA-bd"/>
</dbReference>
<keyword evidence="9" id="KW-1185">Reference proteome</keyword>
<dbReference type="InterPro" id="IPR036388">
    <property type="entry name" value="WH-like_DNA-bd_sf"/>
</dbReference>
<dbReference type="PANTHER" id="PTHR35807">
    <property type="entry name" value="TRANSCRIPTIONAL REGULATOR REDD-RELATED"/>
    <property type="match status" value="1"/>
</dbReference>
<name>A0A5Q0GYZ5_SACSY</name>